<organism evidence="2 3">
    <name type="scientific">Chitinophaga skermanii</name>
    <dbReference type="NCBI Taxonomy" id="331697"/>
    <lineage>
        <taxon>Bacteria</taxon>
        <taxon>Pseudomonadati</taxon>
        <taxon>Bacteroidota</taxon>
        <taxon>Chitinophagia</taxon>
        <taxon>Chitinophagales</taxon>
        <taxon>Chitinophagaceae</taxon>
        <taxon>Chitinophaga</taxon>
    </lineage>
</organism>
<dbReference type="AlphaFoldDB" id="A0A327QIV5"/>
<evidence type="ECO:0000313" key="3">
    <source>
        <dbReference type="Proteomes" id="UP000249547"/>
    </source>
</evidence>
<accession>A0A327QIV5</accession>
<feature type="signal peptide" evidence="1">
    <location>
        <begin position="1"/>
        <end position="19"/>
    </location>
</feature>
<dbReference type="InterPro" id="IPR041662">
    <property type="entry name" value="SusD-like_2"/>
</dbReference>
<dbReference type="InterPro" id="IPR011990">
    <property type="entry name" value="TPR-like_helical_dom_sf"/>
</dbReference>
<dbReference type="OrthoDB" id="614457at2"/>
<sequence length="493" mass="53561">MRINKIKTAVAAVAFGAVAFTGCSKFLDINVDPNNPADVNPRLLLPSTEAAIAMTLGNNFHQFGSIWGQYNTQNPTSSQYKTVDQYLSQQTAFNTPWSMLYKDAMTDLQRIISKAQADAFYKNHAAVAYLMLAYETQMITDAWGDAPLSEAIKGTINTSPKYDSQKAIYDSIFAYIDRGAAMIDLSSTAGKPGTEDLIFQGAMDKWVLFANTLKLRAALRLSNQPEAAQTVATQMASLKGKAFLTADAKINYIATGGNGNPFYEEQVGLKKVQNMVASKTVVDQFVTYSDPRLAVFYTKRVDGSFFAIPQGSFATDPKVEISYPSAAVAGDANNTASGLAPVKLISATEAYFLQAEAVAKGFLDGNASTLFTQGIDASFAAYGVSTADATAYKTDAAVAKYPGTTVAENVKAIITQKYFAMCNNQSFEAWTEWRRTGYPTFFVGSVAGKTNLNGNFPARFKYPDTEVLRNPNTPKGVELDARVWWDVADNKIP</sequence>
<dbReference type="RefSeq" id="WP_111598253.1">
    <property type="nucleotide sequence ID" value="NZ_QLLL01000005.1"/>
</dbReference>
<reference evidence="2 3" key="1">
    <citation type="submission" date="2018-06" db="EMBL/GenBank/DDBJ databases">
        <title>Genomic Encyclopedia of Archaeal and Bacterial Type Strains, Phase II (KMG-II): from individual species to whole genera.</title>
        <authorList>
            <person name="Goeker M."/>
        </authorList>
    </citation>
    <scope>NUCLEOTIDE SEQUENCE [LARGE SCALE GENOMIC DNA]</scope>
    <source>
        <strain evidence="2 3">DSM 23857</strain>
    </source>
</reference>
<dbReference type="Pfam" id="PF12771">
    <property type="entry name" value="SusD-like_2"/>
    <property type="match status" value="1"/>
</dbReference>
<dbReference type="Gene3D" id="1.25.40.390">
    <property type="match status" value="1"/>
</dbReference>
<evidence type="ECO:0000256" key="1">
    <source>
        <dbReference type="SAM" id="SignalP"/>
    </source>
</evidence>
<comment type="caution">
    <text evidence="2">The sequence shown here is derived from an EMBL/GenBank/DDBJ whole genome shotgun (WGS) entry which is preliminary data.</text>
</comment>
<dbReference type="SUPFAM" id="SSF48452">
    <property type="entry name" value="TPR-like"/>
    <property type="match status" value="1"/>
</dbReference>
<keyword evidence="3" id="KW-1185">Reference proteome</keyword>
<name>A0A327QIV5_9BACT</name>
<keyword evidence="1" id="KW-0732">Signal</keyword>
<protein>
    <submittedName>
        <fullName evidence="2">SusD-like starch-binding protein associating with outer membrane</fullName>
    </submittedName>
</protein>
<feature type="chain" id="PRO_5016250344" evidence="1">
    <location>
        <begin position="20"/>
        <end position="493"/>
    </location>
</feature>
<proteinExistence type="predicted"/>
<gene>
    <name evidence="2" type="ORF">LX64_02802</name>
</gene>
<dbReference type="PROSITE" id="PS51257">
    <property type="entry name" value="PROKAR_LIPOPROTEIN"/>
    <property type="match status" value="1"/>
</dbReference>
<dbReference type="Proteomes" id="UP000249547">
    <property type="component" value="Unassembled WGS sequence"/>
</dbReference>
<evidence type="ECO:0000313" key="2">
    <source>
        <dbReference type="EMBL" id="RAJ03925.1"/>
    </source>
</evidence>
<dbReference type="EMBL" id="QLLL01000005">
    <property type="protein sequence ID" value="RAJ03925.1"/>
    <property type="molecule type" value="Genomic_DNA"/>
</dbReference>